<dbReference type="EMBL" id="CP017151">
    <property type="protein sequence ID" value="AOR74426.1"/>
    <property type="molecule type" value="Genomic_DNA"/>
</dbReference>
<keyword evidence="2" id="KW-0812">Transmembrane</keyword>
<name>A0A1D7ZX44_LIMFE</name>
<evidence type="ECO:0000256" key="2">
    <source>
        <dbReference type="SAM" id="Phobius"/>
    </source>
</evidence>
<evidence type="ECO:0000313" key="3">
    <source>
        <dbReference type="EMBL" id="AOR74426.1"/>
    </source>
</evidence>
<feature type="transmembrane region" description="Helical" evidence="2">
    <location>
        <begin position="220"/>
        <end position="237"/>
    </location>
</feature>
<dbReference type="Pfam" id="PF06570">
    <property type="entry name" value="DUF1129"/>
    <property type="match status" value="1"/>
</dbReference>
<proteinExistence type="predicted"/>
<gene>
    <name evidence="3" type="ORF">LACFE_CDS0969</name>
</gene>
<evidence type="ECO:0008006" key="5">
    <source>
        <dbReference type="Google" id="ProtNLM"/>
    </source>
</evidence>
<accession>A0A1D7ZX44</accession>
<reference evidence="3 4" key="1">
    <citation type="submission" date="2016-09" db="EMBL/GenBank/DDBJ databases">
        <title>Genome Sequence of the Lactobacillus fermentum strain NCC2970 (CNCM I-5068).</title>
        <authorList>
            <person name="Barretto C."/>
            <person name="Ngom-Bru C."/>
            <person name="Genevaz A."/>
            <person name="Fournier C."/>
            <person name="Moine D."/>
            <person name="Kassam M."/>
            <person name="Iltis A."/>
            <person name="Sagory-Zalkind P."/>
            <person name="Faucherand G."/>
            <person name="Descombes P."/>
            <person name="Duboux S."/>
        </authorList>
    </citation>
    <scope>NUCLEOTIDE SEQUENCE [LARGE SCALE GENOMIC DNA]</scope>
    <source>
        <strain evidence="3 4">NCC2970</strain>
    </source>
</reference>
<dbReference type="PIRSF" id="PIRSF033111">
    <property type="entry name" value="UCP033111"/>
    <property type="match status" value="1"/>
</dbReference>
<dbReference type="InterPro" id="IPR009214">
    <property type="entry name" value="DUF1129"/>
</dbReference>
<sequence>MSEQEQKNAAAGQRQRQHLKEDRQKTGMMFENAGLTRKNEDFMYQLNKQLDAQGATAEAKTALLEETMTALLEGQKTGQTAKGLFGTPTKYADELLHPKKTPAEQQQTSTVLMSVDNGLMFFAIFTFMFGLMGLMQPSTLKLAQRGSAGLVAIILVAVAGGAAFGFVNKILLPTVDENGKQHRRPLWLRIVLVLGAVVAWILVYMLVAFLPNAINPVLNAWAYLILGVASFFGDVYFRQRYHIVGGFWGSSANRRRR</sequence>
<dbReference type="RefSeq" id="WP_069775924.1">
    <property type="nucleotide sequence ID" value="NZ_CP017151.1"/>
</dbReference>
<dbReference type="PATRIC" id="fig|1613.112.peg.1018"/>
<feature type="transmembrane region" description="Helical" evidence="2">
    <location>
        <begin position="118"/>
        <end position="135"/>
    </location>
</feature>
<feature type="transmembrane region" description="Helical" evidence="2">
    <location>
        <begin position="147"/>
        <end position="167"/>
    </location>
</feature>
<keyword evidence="2" id="KW-1133">Transmembrane helix</keyword>
<dbReference type="AlphaFoldDB" id="A0A1D7ZX44"/>
<organism evidence="3 4">
    <name type="scientific">Limosilactobacillus fermentum</name>
    <name type="common">Lactobacillus fermentum</name>
    <dbReference type="NCBI Taxonomy" id="1613"/>
    <lineage>
        <taxon>Bacteria</taxon>
        <taxon>Bacillati</taxon>
        <taxon>Bacillota</taxon>
        <taxon>Bacilli</taxon>
        <taxon>Lactobacillales</taxon>
        <taxon>Lactobacillaceae</taxon>
        <taxon>Limosilactobacillus</taxon>
    </lineage>
</organism>
<feature type="region of interest" description="Disordered" evidence="1">
    <location>
        <begin position="1"/>
        <end position="26"/>
    </location>
</feature>
<keyword evidence="2" id="KW-0472">Membrane</keyword>
<protein>
    <recommendedName>
        <fullName evidence="5">DUF1129 domain-containing protein</fullName>
    </recommendedName>
</protein>
<evidence type="ECO:0000256" key="1">
    <source>
        <dbReference type="SAM" id="MobiDB-lite"/>
    </source>
</evidence>
<evidence type="ECO:0000313" key="4">
    <source>
        <dbReference type="Proteomes" id="UP000094714"/>
    </source>
</evidence>
<dbReference type="Proteomes" id="UP000094714">
    <property type="component" value="Chromosome"/>
</dbReference>
<feature type="transmembrane region" description="Helical" evidence="2">
    <location>
        <begin position="187"/>
        <end position="214"/>
    </location>
</feature>